<keyword evidence="2 7" id="KW-0645">Protease</keyword>
<dbReference type="Pfam" id="PF13365">
    <property type="entry name" value="Trypsin_2"/>
    <property type="match status" value="1"/>
</dbReference>
<dbReference type="SMART" id="SM00228">
    <property type="entry name" value="PDZ"/>
    <property type="match status" value="1"/>
</dbReference>
<dbReference type="InterPro" id="IPR043504">
    <property type="entry name" value="Peptidase_S1_PA_chymotrypsin"/>
</dbReference>
<dbReference type="Pfam" id="PF13180">
    <property type="entry name" value="PDZ_2"/>
    <property type="match status" value="1"/>
</dbReference>
<evidence type="ECO:0000256" key="2">
    <source>
        <dbReference type="ARBA" id="ARBA00022670"/>
    </source>
</evidence>
<dbReference type="InterPro" id="IPR001478">
    <property type="entry name" value="PDZ"/>
</dbReference>
<keyword evidence="5" id="KW-0812">Transmembrane</keyword>
<dbReference type="InterPro" id="IPR051201">
    <property type="entry name" value="Chloro_Bact_Ser_Proteases"/>
</dbReference>
<keyword evidence="8" id="KW-1185">Reference proteome</keyword>
<gene>
    <name evidence="7" type="ORF">OEV82_05190</name>
</gene>
<dbReference type="PANTHER" id="PTHR43343">
    <property type="entry name" value="PEPTIDASE S12"/>
    <property type="match status" value="1"/>
</dbReference>
<dbReference type="PRINTS" id="PR00834">
    <property type="entry name" value="PROTEASES2C"/>
</dbReference>
<dbReference type="GO" id="GO:0008233">
    <property type="term" value="F:peptidase activity"/>
    <property type="evidence" value="ECO:0007669"/>
    <property type="project" value="UniProtKB-KW"/>
</dbReference>
<reference evidence="7 8" key="1">
    <citation type="submission" date="2022-10" db="EMBL/GenBank/DDBJ databases">
        <title>Description of Fervidibacillus gen. nov. in the family Fervidibacillaceae fam. nov. with two species, Fervidibacillus albus sp. nov., and Fervidibacillus halotolerans sp. nov., isolated from tidal flat sediments.</title>
        <authorList>
            <person name="Kwon K.K."/>
            <person name="Yang S.-H."/>
        </authorList>
    </citation>
    <scope>NUCLEOTIDE SEQUENCE [LARGE SCALE GENOMIC DNA]</scope>
    <source>
        <strain evidence="7 8">DSM 23332</strain>
    </source>
</reference>
<dbReference type="Gene3D" id="2.30.42.10">
    <property type="match status" value="1"/>
</dbReference>
<evidence type="ECO:0000256" key="5">
    <source>
        <dbReference type="SAM" id="Phobius"/>
    </source>
</evidence>
<dbReference type="PROSITE" id="PS50106">
    <property type="entry name" value="PDZ"/>
    <property type="match status" value="1"/>
</dbReference>
<dbReference type="EMBL" id="JAOUSE010000009">
    <property type="protein sequence ID" value="MCU9593844.1"/>
    <property type="molecule type" value="Genomic_DNA"/>
</dbReference>
<organism evidence="7 8">
    <name type="scientific">Pallidibacillus thermolactis</name>
    <dbReference type="NCBI Taxonomy" id="251051"/>
    <lineage>
        <taxon>Bacteria</taxon>
        <taxon>Bacillati</taxon>
        <taxon>Bacillota</taxon>
        <taxon>Bacilli</taxon>
        <taxon>Bacillales</taxon>
        <taxon>Bacillaceae</taxon>
        <taxon>Pallidibacillus</taxon>
    </lineage>
</organism>
<dbReference type="InterPro" id="IPR009003">
    <property type="entry name" value="Peptidase_S1_PA"/>
</dbReference>
<keyword evidence="5" id="KW-0472">Membrane</keyword>
<dbReference type="PANTHER" id="PTHR43343:SF3">
    <property type="entry name" value="PROTEASE DO-LIKE 8, CHLOROPLASTIC"/>
    <property type="match status" value="1"/>
</dbReference>
<dbReference type="Gene3D" id="2.40.10.10">
    <property type="entry name" value="Trypsin-like serine proteases"/>
    <property type="match status" value="2"/>
</dbReference>
<evidence type="ECO:0000313" key="7">
    <source>
        <dbReference type="EMBL" id="MCU9593844.1"/>
    </source>
</evidence>
<evidence type="ECO:0000256" key="1">
    <source>
        <dbReference type="ARBA" id="ARBA00010541"/>
    </source>
</evidence>
<dbReference type="InterPro" id="IPR036034">
    <property type="entry name" value="PDZ_sf"/>
</dbReference>
<accession>A0ABT2WDT8</accession>
<protein>
    <submittedName>
        <fullName evidence="7">S1C family serine protease</fullName>
    </submittedName>
</protein>
<keyword evidence="3" id="KW-0378">Hydrolase</keyword>
<dbReference type="RefSeq" id="WP_263061250.1">
    <property type="nucleotide sequence ID" value="NZ_JAOUSE010000009.1"/>
</dbReference>
<dbReference type="SUPFAM" id="SSF50494">
    <property type="entry name" value="Trypsin-like serine proteases"/>
    <property type="match status" value="1"/>
</dbReference>
<keyword evidence="5" id="KW-1133">Transmembrane helix</keyword>
<evidence type="ECO:0000313" key="8">
    <source>
        <dbReference type="Proteomes" id="UP001208656"/>
    </source>
</evidence>
<sequence>MSERNQDEYNHFYDDQKRKKRKGGYFFSSLIGAMIGALSIILFLQFSNNGSNSHVPIKDSNTRMENQSQTIEQISYEVDTSVTKAVEKVFDAVVGITNLQGGSFWSQAQEAGTGSGVVYKKQGDYAYIVTNHHVIEGANQIEVTLSDGTKVDAELLGSDVWTDLAILKVDGEAVKAVAPFGNSDTLKLGEPVTAIGNPLGLAFAGSITQGVISGLDRTVPMDFNGDGLIDWNAEVLQTDAAINPGNSGGALINIAGQVVGINTMKIARQEVEGIGFAIPVNSAIPIIEDIEQFGRVKRPYIGISLQELSDISIYHQQQTLHLPINVKSGILIAGVEQGSPADKAGLKQYDVIVKLDEHEVHSIIEFRKYLYKETQIGDSIRVGYYRNGKYGETTITLTENKD</sequence>
<comment type="similarity">
    <text evidence="1">Belongs to the peptidase S1C family.</text>
</comment>
<evidence type="ECO:0000256" key="3">
    <source>
        <dbReference type="ARBA" id="ARBA00022801"/>
    </source>
</evidence>
<dbReference type="GO" id="GO:0006508">
    <property type="term" value="P:proteolysis"/>
    <property type="evidence" value="ECO:0007669"/>
    <property type="project" value="UniProtKB-KW"/>
</dbReference>
<dbReference type="InterPro" id="IPR001940">
    <property type="entry name" value="Peptidase_S1C"/>
</dbReference>
<keyword evidence="4" id="KW-0720">Serine protease</keyword>
<dbReference type="Proteomes" id="UP001208656">
    <property type="component" value="Unassembled WGS sequence"/>
</dbReference>
<evidence type="ECO:0000259" key="6">
    <source>
        <dbReference type="PROSITE" id="PS50106"/>
    </source>
</evidence>
<feature type="domain" description="PDZ" evidence="6">
    <location>
        <begin position="310"/>
        <end position="363"/>
    </location>
</feature>
<proteinExistence type="inferred from homology"/>
<dbReference type="CDD" id="cd06781">
    <property type="entry name" value="cpPDZ_BsHtra-like"/>
    <property type="match status" value="1"/>
</dbReference>
<dbReference type="SUPFAM" id="SSF50156">
    <property type="entry name" value="PDZ domain-like"/>
    <property type="match status" value="1"/>
</dbReference>
<feature type="transmembrane region" description="Helical" evidence="5">
    <location>
        <begin position="25"/>
        <end position="46"/>
    </location>
</feature>
<evidence type="ECO:0000256" key="4">
    <source>
        <dbReference type="ARBA" id="ARBA00022825"/>
    </source>
</evidence>
<name>A0ABT2WDT8_9BACI</name>
<comment type="caution">
    <text evidence="7">The sequence shown here is derived from an EMBL/GenBank/DDBJ whole genome shotgun (WGS) entry which is preliminary data.</text>
</comment>